<dbReference type="EMBL" id="KL584838">
    <property type="protein sequence ID" value="KEQ61388.1"/>
    <property type="molecule type" value="Genomic_DNA"/>
</dbReference>
<protein>
    <submittedName>
        <fullName evidence="1">Uncharacterized protein</fullName>
    </submittedName>
</protein>
<dbReference type="AlphaFoldDB" id="A0A074VLH5"/>
<reference evidence="1 2" key="1">
    <citation type="journal article" date="2014" name="BMC Genomics">
        <title>Genome sequencing of four Aureobasidium pullulans varieties: biotechnological potential, stress tolerance, and description of new species.</title>
        <authorList>
            <person name="Gostin Ar C."/>
            <person name="Ohm R.A."/>
            <person name="Kogej T."/>
            <person name="Sonjak S."/>
            <person name="Turk M."/>
            <person name="Zajc J."/>
            <person name="Zalar P."/>
            <person name="Grube M."/>
            <person name="Sun H."/>
            <person name="Han J."/>
            <person name="Sharma A."/>
            <person name="Chiniquy J."/>
            <person name="Ngan C.Y."/>
            <person name="Lipzen A."/>
            <person name="Barry K."/>
            <person name="Grigoriev I.V."/>
            <person name="Gunde-Cimerman N."/>
        </authorList>
    </citation>
    <scope>NUCLEOTIDE SEQUENCE [LARGE SCALE GENOMIC DNA]</scope>
    <source>
        <strain evidence="1 2">CBS 110374</strain>
    </source>
</reference>
<sequence>MSVYLPCSFSHLTEIAPFEPWPGYNELQLGHWRPTPAGVIDTMKKYPTKIPDGAVTHLRKLRISGLRQLYCNIFEALRQPVDYIAEEDITLEAVDSQAGRNKKRKVVVRRAGDPVLGWHLIASIQIGDIGQRRRLSSYFSMQNSSASPKARPTSTIHGELDVYGR</sequence>
<proteinExistence type="predicted"/>
<gene>
    <name evidence="1" type="ORF">M437DRAFT_85838</name>
</gene>
<keyword evidence="2" id="KW-1185">Reference proteome</keyword>
<dbReference type="GeneID" id="63921725"/>
<accession>A0A074VLH5</accession>
<name>A0A074VLH5_AURM1</name>
<organism evidence="1 2">
    <name type="scientific">Aureobasidium melanogenum (strain CBS 110374)</name>
    <name type="common">Aureobasidium pullulans var. melanogenum</name>
    <dbReference type="NCBI Taxonomy" id="1043003"/>
    <lineage>
        <taxon>Eukaryota</taxon>
        <taxon>Fungi</taxon>
        <taxon>Dikarya</taxon>
        <taxon>Ascomycota</taxon>
        <taxon>Pezizomycotina</taxon>
        <taxon>Dothideomycetes</taxon>
        <taxon>Dothideomycetidae</taxon>
        <taxon>Dothideales</taxon>
        <taxon>Saccotheciaceae</taxon>
        <taxon>Aureobasidium</taxon>
    </lineage>
</organism>
<dbReference type="HOGENOM" id="CLU_1610415_0_0_1"/>
<evidence type="ECO:0000313" key="2">
    <source>
        <dbReference type="Proteomes" id="UP000030672"/>
    </source>
</evidence>
<evidence type="ECO:0000313" key="1">
    <source>
        <dbReference type="EMBL" id="KEQ61388.1"/>
    </source>
</evidence>
<dbReference type="Proteomes" id="UP000030672">
    <property type="component" value="Unassembled WGS sequence"/>
</dbReference>
<dbReference type="RefSeq" id="XP_040878411.1">
    <property type="nucleotide sequence ID" value="XM_041028352.1"/>
</dbReference>